<feature type="region of interest" description="Disordered" evidence="2">
    <location>
        <begin position="172"/>
        <end position="192"/>
    </location>
</feature>
<feature type="compositionally biased region" description="Basic and acidic residues" evidence="2">
    <location>
        <begin position="2269"/>
        <end position="2279"/>
    </location>
</feature>
<feature type="region of interest" description="Disordered" evidence="2">
    <location>
        <begin position="2256"/>
        <end position="2279"/>
    </location>
</feature>
<keyword evidence="1" id="KW-0175">Coiled coil</keyword>
<feature type="coiled-coil region" evidence="1">
    <location>
        <begin position="2173"/>
        <end position="2200"/>
    </location>
</feature>
<dbReference type="Gene3D" id="1.20.5.340">
    <property type="match status" value="1"/>
</dbReference>
<evidence type="ECO:0000256" key="1">
    <source>
        <dbReference type="SAM" id="Coils"/>
    </source>
</evidence>
<feature type="region of interest" description="Disordered" evidence="2">
    <location>
        <begin position="43"/>
        <end position="71"/>
    </location>
</feature>
<protein>
    <submittedName>
        <fullName evidence="3">Coat protein</fullName>
    </submittedName>
</protein>
<reference evidence="3" key="1">
    <citation type="submission" date="2021-02" db="EMBL/GenBank/DDBJ databases">
        <authorList>
            <person name="Urzo M.L.R."/>
            <person name="Cope A.E."/>
            <person name="Guinto T.D."/>
            <person name="Kondo H."/>
            <person name="Suzuki N."/>
        </authorList>
    </citation>
    <scope>NUCLEOTIDE SEQUENCE</scope>
    <source>
        <strain evidence="3">Tar-Rs-3</strain>
    </source>
</reference>
<feature type="region of interest" description="Disordered" evidence="2">
    <location>
        <begin position="1"/>
        <end position="26"/>
    </location>
</feature>
<proteinExistence type="predicted"/>
<feature type="compositionally biased region" description="Basic and acidic residues" evidence="2">
    <location>
        <begin position="172"/>
        <end position="184"/>
    </location>
</feature>
<name>A0AAU6NDN8_9VIRU</name>
<organism evidence="3">
    <name type="scientific">Rhizoctonia solani phlegivirus 6</name>
    <dbReference type="NCBI Taxonomy" id="3162550"/>
    <lineage>
        <taxon>Viruses</taxon>
        <taxon>Riboviria</taxon>
        <taxon>Orthornavirae</taxon>
        <taxon>Duplornaviricota</taxon>
        <taxon>Chrymotiviricetes</taxon>
        <taxon>Ghabrivirales</taxon>
        <taxon>Alphatotivirineae</taxon>
        <taxon>Phlegiviridae</taxon>
        <taxon>Phlegivirus</taxon>
    </lineage>
</organism>
<accession>A0AAU6NDN8</accession>
<sequence>MEINPRGYAGKRPRASGTHTASGGGTITIDASKLTEDQLKAIGAIQGPKGDKGDAGLNGADGMNGRDGADGKTPTADEIKMAIGPIKFPATLHEPELDFADIDSAMKHISSLVEKYGLNDTEIEKLLGYKDFNVYPVIYKIFYILSKLDLGAHNAKAYDDLCTEFEIGTDEKRPDVDSETHENLRGGADTDESATFYNPRDNKYTADPDRGVNLHHSDNLCVVRAIAQALSFMNDKTLYHAISELMWPNEKVTDEANWKKEVKVVSAVTEMFHVYANKIDVKGAVKGANLGMSTTCFFKLLRAVLAGKGSPSKGKPSPTEIKICQTLIDGLEGHMIVWTNGKWSDSPFKAKYIMGIGVAGGHAFALDYRRTGGNWTFSPSEKIDFDGAFEAVGAGNNDTNFLDAMDNNTQRIQKLVPTASPVIEKYKGEEVTIWKYSTGLCAFSCRCNSACLPDRYCSECQMVVCCQHAERGHVPRINVDAALPTYNCIYCGKLSDCPSCEPCYAAAQQAQWEQFLAKRRAEAATREAEYAAFIAQADAEEAAEALANRTLVSEIYSDCKFIDGKYLYTDSVHGQSRCKLFDPERKAKADRAICDKLRIITRCLRMARTRTSDLLRGERWSRGHIGSTPPRNIFKYCSRVSFLYRVALSYEHRPEDEEVSVNLDPSGRIYSTKEPGYYYQAAIREPTVAAICEANQAKSRQQALDRRMRKSLLTGEFDIMDFIGGNIGLRLEGAAVGFKRSPPPPDYEYGCVNNRDSLCLVHAYNAQKAPENRICKHMVGDVPSEGLSIRDFVATGLVDDEKFAVWLDGKWAEPAGKYITTPEMATIRLAAHRSPYAHWDALYKAGQRPDALEQAAYEIKGSSCCRESVIAFRGGSAEWEPEPSAQGNLGQSFSKLFGEPLEYNSRTIEIGGHKDLFQDISLDASVKYGNGTPSVDNIVAAIMNRTFESRETTIKHSAVTQSAALTFKFESEFGFVPASVMLDYSNVNGASGNSTVRNMLERRTMAEVFKNAEQQLASVLPMDIDQATKKKIANKLAHFTSTYSDSNVDGWSHIFQRLWSGFLAASTGQTPKGNAEVRGHSTYVGNSMARVAQMDPNLQNQDPLPNRIPNDRGGAAIWSDAKTIEEDVFDLMRVNSDSNFNAMFLSMRHEANVLEPRVLLNDVAVGGVVPFNHWVVLANVTEPHLGFLPNQTHGHSQFTARYGERLPPFKIVSPFHRSINVGNTPVARGGMRGHFDDAPKNETYNSAALGNPVSWLNAIVYLLVNFGHYRNCAAAMTFVTKKSFSFFNPVVTTMQSPISARFHQGQHWENVVRRRLLVMRALAPGGANPGMDGGNPIEKVVKVYQPGPDYKAADHTFSPCDPVDILVPGENRPFADAGSFDMVAHDGINDAMIDNWNFDTASFDVDGCRDVGYNTRVYNQLDGQQQGVVRGVFNKVCGPGAYQAVTAAAIGRRAFNANGYFNNAHYATDILWYNRFKHCDPGNDDSWRKASSRMTTQEMQHLMLWIRQPFENVWGNVSAHMSTPAEYVDMTAPAATRATGTVRRGAAAVGNADLEAANLWGDVDRTRSLSMTNTVSNTTHTLPAGFTQMLLVADGRYLHSRDEQAIAFARSLYKTKPAEILKVLMLHGCQMRAAVDMATLAQPISASYLLARDGIIATGSKEIDEIIDSTNLSYKRPRISGYFDSWSKLVANALSKIHCVHTDVTEAISGNSISSFLNPRAWSGKAVHIRRYGLNPDQSYLQDEGEVLESARFLQTVAWRVFHPAIIAALLPGEKSVGGVLKVHMDCFNRGTSGVRSAIAPMVIDNTTTGYEVLGAKRVYAAGAGVGLNMALRMEYKMEEMEESTARYRDTPQYGYFWDDIMRVAPRMSDQVSFGMSAATDALWWFNSIFEPEAVVGSKYYWKDEGDIYHECLAYTEQVEDYALSASWKVSVAPNLTIGDLKELYIRRQDITGLEIDFTNPDVLAGYLTWHYTPARPIITDITAAHVPVYDPEFISNCSGLISRRLGGGIEGIKTRSKGNLIRAGLPRDDTISSHMALGPQIVHDGRSTGEQWDGVKKYLFTSWARRHFPLSLAGILIWMSESWALIKSPASDFIEPMRAASVMRARSGNFSAESIGSDITLQAPEVEDPTVLREQWSLVRPVPLGEGAGQIRGFGVGNGRTYESILNEVAMKEREAAEAAMLERDARTWKERADKLTADKAKMDKDIKTHRATITVLEGMVAGSTGTVSELQNSMRELTTELEQLKKELVEKQEEVKRANGEMASLQKELKAAKDESK</sequence>
<keyword evidence="3" id="KW-0946">Virion</keyword>
<dbReference type="GO" id="GO:0019028">
    <property type="term" value="C:viral capsid"/>
    <property type="evidence" value="ECO:0007669"/>
    <property type="project" value="UniProtKB-KW"/>
</dbReference>
<evidence type="ECO:0000256" key="2">
    <source>
        <dbReference type="SAM" id="MobiDB-lite"/>
    </source>
</evidence>
<evidence type="ECO:0000313" key="3">
    <source>
        <dbReference type="EMBL" id="WWD77374.1"/>
    </source>
</evidence>
<keyword evidence="3" id="KW-0167">Capsid protein</keyword>
<dbReference type="EMBL" id="MW596350">
    <property type="protein sequence ID" value="WWD77374.1"/>
    <property type="molecule type" value="Genomic_RNA"/>
</dbReference>